<comment type="caution">
    <text evidence="1">The sequence shown here is derived from an EMBL/GenBank/DDBJ whole genome shotgun (WGS) entry which is preliminary data.</text>
</comment>
<reference evidence="1 2" key="1">
    <citation type="journal article" date="2018" name="Front. Plant Sci.">
        <title>Red Clover (Trifolium pratense) and Zigzag Clover (T. medium) - A Picture of Genomic Similarities and Differences.</title>
        <authorList>
            <person name="Dluhosova J."/>
            <person name="Istvanek J."/>
            <person name="Nedelnik J."/>
            <person name="Repkova J."/>
        </authorList>
    </citation>
    <scope>NUCLEOTIDE SEQUENCE [LARGE SCALE GENOMIC DNA]</scope>
    <source>
        <strain evidence="2">cv. 10/8</strain>
        <tissue evidence="1">Leaf</tissue>
    </source>
</reference>
<keyword evidence="2" id="KW-1185">Reference proteome</keyword>
<dbReference type="EMBL" id="LXQA010383324">
    <property type="protein sequence ID" value="MCI48225.1"/>
    <property type="molecule type" value="Genomic_DNA"/>
</dbReference>
<dbReference type="Proteomes" id="UP000265520">
    <property type="component" value="Unassembled WGS sequence"/>
</dbReference>
<protein>
    <submittedName>
        <fullName evidence="1">Uncharacterized protein</fullName>
    </submittedName>
</protein>
<evidence type="ECO:0000313" key="1">
    <source>
        <dbReference type="EMBL" id="MCI48225.1"/>
    </source>
</evidence>
<sequence length="51" mass="6294">MLDLVWGRLTIVVEMMDKREMRKLEKMKGCKMLWRKLTALTEVRYRLNHNK</sequence>
<feature type="non-terminal residue" evidence="1">
    <location>
        <position position="51"/>
    </location>
</feature>
<evidence type="ECO:0000313" key="2">
    <source>
        <dbReference type="Proteomes" id="UP000265520"/>
    </source>
</evidence>
<dbReference type="AlphaFoldDB" id="A0A392SJV1"/>
<name>A0A392SJV1_9FABA</name>
<accession>A0A392SJV1</accession>
<organism evidence="1 2">
    <name type="scientific">Trifolium medium</name>
    <dbReference type="NCBI Taxonomy" id="97028"/>
    <lineage>
        <taxon>Eukaryota</taxon>
        <taxon>Viridiplantae</taxon>
        <taxon>Streptophyta</taxon>
        <taxon>Embryophyta</taxon>
        <taxon>Tracheophyta</taxon>
        <taxon>Spermatophyta</taxon>
        <taxon>Magnoliopsida</taxon>
        <taxon>eudicotyledons</taxon>
        <taxon>Gunneridae</taxon>
        <taxon>Pentapetalae</taxon>
        <taxon>rosids</taxon>
        <taxon>fabids</taxon>
        <taxon>Fabales</taxon>
        <taxon>Fabaceae</taxon>
        <taxon>Papilionoideae</taxon>
        <taxon>50 kb inversion clade</taxon>
        <taxon>NPAAA clade</taxon>
        <taxon>Hologalegina</taxon>
        <taxon>IRL clade</taxon>
        <taxon>Trifolieae</taxon>
        <taxon>Trifolium</taxon>
    </lineage>
</organism>
<proteinExistence type="predicted"/>